<dbReference type="InterPro" id="IPR018485">
    <property type="entry name" value="FGGY_C"/>
</dbReference>
<evidence type="ECO:0000256" key="1">
    <source>
        <dbReference type="ARBA" id="ARBA00009156"/>
    </source>
</evidence>
<sequence length="529" mass="58106">MTQKYYLGVDVGSASVRAGIFNAKGQRLSFAVEEIDQYHPKTNFVEQSSSNIWKKVCVATRTAIAESGVPTENICSLGFDATCSLVACDERGIGVSVSQDGEPDRDVIMWMDHRASDEAEKINATGHHALRYVGGEVSVEMQLPKVLWLRKNFPDRYERIWRFFDLADYLVWRATGVDAASVCTLTCKWNYLSHENKMPSDLLDLIGLRDLLPKIPPRVMQLGEAAGRVSADAAKQLGLPEQVVVASGVIDAHAGGIALIGGDPEGGLALISGTSNCHMVVSAEPVMVPGVWGPYLNAMLPNWWLSEGGQSAAGALVDWTVSQCGFWPELLQQAKERDTHPFSLLNDWVKDLQKVDQYPTRDLHVLGDHHGNRSPRANPNARGLVSGLTLETGPDFLARMYLATLQAVAYGTRHIVDEMTAAGHEISKVYICGGATKNPVWLQEYANITGRDIQLAAEEDMVTLGAAILGAVAAERFPSIHAACTALVRPGKRIQCDPQTRAFHDAKYEVYLKLYDEREHHKEIMGQWA</sequence>
<dbReference type="Proteomes" id="UP000185783">
    <property type="component" value="Unassembled WGS sequence"/>
</dbReference>
<protein>
    <submittedName>
        <fullName evidence="6">Sugar kinase</fullName>
    </submittedName>
</protein>
<evidence type="ECO:0000313" key="6">
    <source>
        <dbReference type="EMBL" id="OKL43776.1"/>
    </source>
</evidence>
<dbReference type="Pfam" id="PF02782">
    <property type="entry name" value="FGGY_C"/>
    <property type="match status" value="1"/>
</dbReference>
<dbReference type="STRING" id="197461.A3843_11675"/>
<accession>A0A1U7JG96</accession>
<feature type="domain" description="Carbohydrate kinase FGGY N-terminal" evidence="4">
    <location>
        <begin position="5"/>
        <end position="255"/>
    </location>
</feature>
<dbReference type="InterPro" id="IPR006003">
    <property type="entry name" value="FGGY_RbtK-like"/>
</dbReference>
<dbReference type="CDD" id="cd07782">
    <property type="entry name" value="ASKHA_NBD_FGGY_D-RBK"/>
    <property type="match status" value="1"/>
</dbReference>
<keyword evidence="2" id="KW-0808">Transferase</keyword>
<dbReference type="GO" id="GO:0005737">
    <property type="term" value="C:cytoplasm"/>
    <property type="evidence" value="ECO:0007669"/>
    <property type="project" value="TreeGrafter"/>
</dbReference>
<reference evidence="6 7" key="1">
    <citation type="submission" date="2016-03" db="EMBL/GenBank/DDBJ databases">
        <title>Genome sequence of Nesiotobacter sp. nov., a moderately halophilic alphaproteobacterium isolated from the Yellow Sea, China.</title>
        <authorList>
            <person name="Zhang G."/>
            <person name="Zhang R."/>
        </authorList>
    </citation>
    <scope>NUCLEOTIDE SEQUENCE [LARGE SCALE GENOMIC DNA]</scope>
    <source>
        <strain evidence="6 7">WB1-6</strain>
    </source>
</reference>
<keyword evidence="7" id="KW-1185">Reference proteome</keyword>
<dbReference type="Gene3D" id="3.30.420.40">
    <property type="match status" value="1"/>
</dbReference>
<evidence type="ECO:0000256" key="3">
    <source>
        <dbReference type="ARBA" id="ARBA00022777"/>
    </source>
</evidence>
<dbReference type="InterPro" id="IPR018484">
    <property type="entry name" value="FGGY_N"/>
</dbReference>
<feature type="domain" description="Carbohydrate kinase FGGY C-terminal" evidence="5">
    <location>
        <begin position="269"/>
        <end position="474"/>
    </location>
</feature>
<evidence type="ECO:0000256" key="2">
    <source>
        <dbReference type="ARBA" id="ARBA00022679"/>
    </source>
</evidence>
<dbReference type="PIRSF" id="PIRSF000538">
    <property type="entry name" value="GlpK"/>
    <property type="match status" value="1"/>
</dbReference>
<dbReference type="AlphaFoldDB" id="A0A1U7JG96"/>
<evidence type="ECO:0000259" key="5">
    <source>
        <dbReference type="Pfam" id="PF02782"/>
    </source>
</evidence>
<dbReference type="GO" id="GO:0019321">
    <property type="term" value="P:pentose metabolic process"/>
    <property type="evidence" value="ECO:0007669"/>
    <property type="project" value="TreeGrafter"/>
</dbReference>
<evidence type="ECO:0000259" key="4">
    <source>
        <dbReference type="Pfam" id="PF00370"/>
    </source>
</evidence>
<name>A0A1U7JG96_9HYPH</name>
<dbReference type="Pfam" id="PF00370">
    <property type="entry name" value="FGGY_N"/>
    <property type="match status" value="1"/>
</dbReference>
<dbReference type="PANTHER" id="PTHR43435">
    <property type="entry name" value="RIBULOKINASE"/>
    <property type="match status" value="1"/>
</dbReference>
<dbReference type="InterPro" id="IPR043129">
    <property type="entry name" value="ATPase_NBD"/>
</dbReference>
<dbReference type="GO" id="GO:0019150">
    <property type="term" value="F:D-ribulokinase activity"/>
    <property type="evidence" value="ECO:0007669"/>
    <property type="project" value="TreeGrafter"/>
</dbReference>
<gene>
    <name evidence="6" type="ORF">A3843_11675</name>
</gene>
<dbReference type="RefSeq" id="WP_028481505.1">
    <property type="nucleotide sequence ID" value="NZ_LVVZ01000018.1"/>
</dbReference>
<dbReference type="Gene3D" id="1.20.58.2240">
    <property type="match status" value="1"/>
</dbReference>
<dbReference type="InterPro" id="IPR000577">
    <property type="entry name" value="Carb_kinase_FGGY"/>
</dbReference>
<organism evidence="6 7">
    <name type="scientific">Pseudovibrio exalbescens</name>
    <dbReference type="NCBI Taxonomy" id="197461"/>
    <lineage>
        <taxon>Bacteria</taxon>
        <taxon>Pseudomonadati</taxon>
        <taxon>Pseudomonadota</taxon>
        <taxon>Alphaproteobacteria</taxon>
        <taxon>Hyphomicrobiales</taxon>
        <taxon>Stappiaceae</taxon>
        <taxon>Pseudovibrio</taxon>
    </lineage>
</organism>
<dbReference type="NCBIfam" id="TIGR01315">
    <property type="entry name" value="5C_CHO_kinase"/>
    <property type="match status" value="1"/>
</dbReference>
<dbReference type="PANTHER" id="PTHR43435:SF4">
    <property type="entry name" value="FGGY CARBOHYDRATE KINASE DOMAIN-CONTAINING PROTEIN"/>
    <property type="match status" value="1"/>
</dbReference>
<dbReference type="EMBL" id="LVVZ01000018">
    <property type="protein sequence ID" value="OKL43776.1"/>
    <property type="molecule type" value="Genomic_DNA"/>
</dbReference>
<keyword evidence="3 6" id="KW-0418">Kinase</keyword>
<evidence type="ECO:0000313" key="7">
    <source>
        <dbReference type="Proteomes" id="UP000185783"/>
    </source>
</evidence>
<comment type="caution">
    <text evidence="6">The sequence shown here is derived from an EMBL/GenBank/DDBJ whole genome shotgun (WGS) entry which is preliminary data.</text>
</comment>
<comment type="similarity">
    <text evidence="1">Belongs to the FGGY kinase family.</text>
</comment>
<proteinExistence type="inferred from homology"/>
<dbReference type="SUPFAM" id="SSF53067">
    <property type="entry name" value="Actin-like ATPase domain"/>
    <property type="match status" value="2"/>
</dbReference>